<dbReference type="EMBL" id="CAADIS010000004">
    <property type="protein sequence ID" value="VFS17588.1"/>
    <property type="molecule type" value="Genomic_DNA"/>
</dbReference>
<evidence type="ECO:0000313" key="2">
    <source>
        <dbReference type="Proteomes" id="UP000372890"/>
    </source>
</evidence>
<dbReference type="AlphaFoldDB" id="A0A484X0J8"/>
<accession>A0A484X0J8</accession>
<dbReference type="Proteomes" id="UP000372890">
    <property type="component" value="Unassembled WGS sequence"/>
</dbReference>
<reference evidence="1 2" key="1">
    <citation type="submission" date="2019-03" db="EMBL/GenBank/DDBJ databases">
        <authorList>
            <consortium name="Pathogen Informatics"/>
        </authorList>
    </citation>
    <scope>NUCLEOTIDE SEQUENCE [LARGE SCALE GENOMIC DNA]</scope>
    <source>
        <strain evidence="1 2">NCTC9001</strain>
    </source>
</reference>
<gene>
    <name evidence="1" type="primary">yegW_1</name>
    <name evidence="1" type="ORF">NCTC9001_02205</name>
</gene>
<proteinExistence type="predicted"/>
<organism evidence="1 2">
    <name type="scientific">Escherichia coli</name>
    <dbReference type="NCBI Taxonomy" id="562"/>
    <lineage>
        <taxon>Bacteria</taxon>
        <taxon>Pseudomonadati</taxon>
        <taxon>Pseudomonadota</taxon>
        <taxon>Gammaproteobacteria</taxon>
        <taxon>Enterobacterales</taxon>
        <taxon>Enterobacteriaceae</taxon>
        <taxon>Escherichia</taxon>
    </lineage>
</organism>
<protein>
    <submittedName>
        <fullName evidence="1">GntR family transcriptional regulator</fullName>
    </submittedName>
</protein>
<sequence>MEQAHTQLIAQLNERILAADNTPLYIKFAETVKNAVRSGCWSMAIFCPVSVI</sequence>
<evidence type="ECO:0000313" key="1">
    <source>
        <dbReference type="EMBL" id="VFS17588.1"/>
    </source>
</evidence>
<name>A0A484X0J8_ECOLX</name>